<feature type="domain" description="RING-type" evidence="11">
    <location>
        <begin position="664"/>
        <end position="705"/>
    </location>
</feature>
<reference evidence="12" key="1">
    <citation type="submission" date="2023-10" db="EMBL/GenBank/DDBJ databases">
        <title>Chromosome-level genome of the transformable northern wattle, Acacia crassicarpa.</title>
        <authorList>
            <person name="Massaro I."/>
            <person name="Sinha N.R."/>
            <person name="Poethig S."/>
            <person name="Leichty A.R."/>
        </authorList>
    </citation>
    <scope>NUCLEOTIDE SEQUENCE</scope>
    <source>
        <strain evidence="12">Acra3RX</strain>
        <tissue evidence="12">Leaf</tissue>
    </source>
</reference>
<dbReference type="PROSITE" id="PS50089">
    <property type="entry name" value="ZF_RING_2"/>
    <property type="match status" value="1"/>
</dbReference>
<dbReference type="GO" id="GO:0043161">
    <property type="term" value="P:proteasome-mediated ubiquitin-dependent protein catabolic process"/>
    <property type="evidence" value="ECO:0007669"/>
    <property type="project" value="UniProtKB-ARBA"/>
</dbReference>
<comment type="catalytic activity">
    <reaction evidence="1">
        <text>S-ubiquitinyl-[E2 ubiquitin-conjugating enzyme]-L-cysteine + [acceptor protein]-L-lysine = [E2 ubiquitin-conjugating enzyme]-L-cysteine + N(6)-ubiquitinyl-[acceptor protein]-L-lysine.</text>
        <dbReference type="EC" id="2.3.2.27"/>
    </reaction>
</comment>
<feature type="compositionally biased region" description="Low complexity" evidence="10">
    <location>
        <begin position="250"/>
        <end position="269"/>
    </location>
</feature>
<comment type="caution">
    <text evidence="12">The sequence shown here is derived from an EMBL/GenBank/DDBJ whole genome shotgun (WGS) entry which is preliminary data.</text>
</comment>
<dbReference type="AlphaFoldDB" id="A0AAE1MUH9"/>
<dbReference type="GO" id="GO:0010228">
    <property type="term" value="P:vegetative to reproductive phase transition of meristem"/>
    <property type="evidence" value="ECO:0007669"/>
    <property type="project" value="UniProtKB-ARBA"/>
</dbReference>
<dbReference type="GO" id="GO:0061630">
    <property type="term" value="F:ubiquitin protein ligase activity"/>
    <property type="evidence" value="ECO:0007669"/>
    <property type="project" value="UniProtKB-EC"/>
</dbReference>
<dbReference type="GO" id="GO:0008270">
    <property type="term" value="F:zinc ion binding"/>
    <property type="evidence" value="ECO:0007669"/>
    <property type="project" value="UniProtKB-KW"/>
</dbReference>
<feature type="region of interest" description="Disordered" evidence="10">
    <location>
        <begin position="503"/>
        <end position="541"/>
    </location>
</feature>
<evidence type="ECO:0000256" key="5">
    <source>
        <dbReference type="ARBA" id="ARBA00022723"/>
    </source>
</evidence>
<dbReference type="InterPro" id="IPR013083">
    <property type="entry name" value="Znf_RING/FYVE/PHD"/>
</dbReference>
<evidence type="ECO:0000256" key="2">
    <source>
        <dbReference type="ARBA" id="ARBA00004906"/>
    </source>
</evidence>
<dbReference type="Pfam" id="PF13639">
    <property type="entry name" value="zf-RING_2"/>
    <property type="match status" value="1"/>
</dbReference>
<evidence type="ECO:0000256" key="7">
    <source>
        <dbReference type="ARBA" id="ARBA00022786"/>
    </source>
</evidence>
<keyword evidence="6 9" id="KW-0863">Zinc-finger</keyword>
<dbReference type="InterPro" id="IPR001841">
    <property type="entry name" value="Znf_RING"/>
</dbReference>
<evidence type="ECO:0000256" key="8">
    <source>
        <dbReference type="ARBA" id="ARBA00022833"/>
    </source>
</evidence>
<accession>A0AAE1MUH9</accession>
<evidence type="ECO:0000256" key="6">
    <source>
        <dbReference type="ARBA" id="ARBA00022771"/>
    </source>
</evidence>
<evidence type="ECO:0000256" key="3">
    <source>
        <dbReference type="ARBA" id="ARBA00012483"/>
    </source>
</evidence>
<feature type="compositionally biased region" description="Polar residues" evidence="10">
    <location>
        <begin position="285"/>
        <end position="294"/>
    </location>
</feature>
<dbReference type="EC" id="2.3.2.27" evidence="3"/>
<dbReference type="InterPro" id="IPR045191">
    <property type="entry name" value="MBR1/2-like"/>
</dbReference>
<gene>
    <name evidence="12" type="ORF">QN277_017865</name>
</gene>
<evidence type="ECO:0000313" key="13">
    <source>
        <dbReference type="Proteomes" id="UP001293593"/>
    </source>
</evidence>
<dbReference type="PANTHER" id="PTHR22937:SF224">
    <property type="entry name" value="E3 UBIQUITIN-PROTEIN LIGASE MBR1-RELATED"/>
    <property type="match status" value="1"/>
</dbReference>
<organism evidence="12 13">
    <name type="scientific">Acacia crassicarpa</name>
    <name type="common">northern wattle</name>
    <dbReference type="NCBI Taxonomy" id="499986"/>
    <lineage>
        <taxon>Eukaryota</taxon>
        <taxon>Viridiplantae</taxon>
        <taxon>Streptophyta</taxon>
        <taxon>Embryophyta</taxon>
        <taxon>Tracheophyta</taxon>
        <taxon>Spermatophyta</taxon>
        <taxon>Magnoliopsida</taxon>
        <taxon>eudicotyledons</taxon>
        <taxon>Gunneridae</taxon>
        <taxon>Pentapetalae</taxon>
        <taxon>rosids</taxon>
        <taxon>fabids</taxon>
        <taxon>Fabales</taxon>
        <taxon>Fabaceae</taxon>
        <taxon>Caesalpinioideae</taxon>
        <taxon>mimosoid clade</taxon>
        <taxon>Acacieae</taxon>
        <taxon>Acacia</taxon>
    </lineage>
</organism>
<evidence type="ECO:0000256" key="4">
    <source>
        <dbReference type="ARBA" id="ARBA00022679"/>
    </source>
</evidence>
<keyword evidence="7" id="KW-0833">Ubl conjugation pathway</keyword>
<evidence type="ECO:0000256" key="10">
    <source>
        <dbReference type="SAM" id="MobiDB-lite"/>
    </source>
</evidence>
<dbReference type="Gene3D" id="3.30.40.10">
    <property type="entry name" value="Zinc/RING finger domain, C3HC4 (zinc finger)"/>
    <property type="match status" value="1"/>
</dbReference>
<keyword evidence="8" id="KW-0862">Zinc</keyword>
<feature type="compositionally biased region" description="Low complexity" evidence="10">
    <location>
        <begin position="511"/>
        <end position="538"/>
    </location>
</feature>
<feature type="region of interest" description="Disordered" evidence="10">
    <location>
        <begin position="247"/>
        <end position="295"/>
    </location>
</feature>
<name>A0AAE1MUH9_9FABA</name>
<proteinExistence type="predicted"/>
<dbReference type="PANTHER" id="PTHR22937">
    <property type="entry name" value="E3 UBIQUITIN-PROTEIN LIGASE RNF165"/>
    <property type="match status" value="1"/>
</dbReference>
<evidence type="ECO:0000256" key="9">
    <source>
        <dbReference type="PROSITE-ProRule" id="PRU00175"/>
    </source>
</evidence>
<dbReference type="SMART" id="SM00184">
    <property type="entry name" value="RING"/>
    <property type="match status" value="1"/>
</dbReference>
<evidence type="ECO:0000259" key="11">
    <source>
        <dbReference type="PROSITE" id="PS50089"/>
    </source>
</evidence>
<protein>
    <recommendedName>
        <fullName evidence="3">RING-type E3 ubiquitin transferase</fullName>
        <ecNumber evidence="3">2.3.2.27</ecNumber>
    </recommendedName>
</protein>
<dbReference type="Proteomes" id="UP001293593">
    <property type="component" value="Unassembled WGS sequence"/>
</dbReference>
<sequence>MQGTRGRLGSLPETLEFDCGSTSSNSTVDQQQICWDGMGSPVENQMHPFMLSPGGINPLYANSTDQEWKSVNNWRIGESSSSGSHVQINNNEQKREFGWSSSTSADAVVSSRLERQFDSTNLLSLDNVNTSPLCMNNSNSHSVTQNTNLNASLGDTGCNMGQHLGLPVLSKSNGSVNELIPPTVGSVPFAHPSGSNMVDNGSVRLGCCFDARHVSCKRKAVEGYVGQSSVGESSSCSQYAESRAWHTLPSQSNSRSSLSRSASSAQISSRPGLDVGCEVGDDSSESNNNLNVAGSSNSFLRNSRLRINPSNQQDSIPYVAFSNGSVTRRSTIPSSSPMTHSFCPVGNSLDLGSAPYADDMVPQSQPLGTCSPPIHRNMASFRWSGSSNLRNSHLSSSMIWSDRDNLLHEEGSSTSMFEHPMFMPVADLRNSVQNPTNRASSSNLNISGNVTSSLHAGFSSGISSPSAPSWVSHPNPLHHPRRLSDYAHRSLLSSGSEAAAGFNNSNSSLHSAPIASSEARAPSSRAGSQGRNQSRSRSPWVDRRVDSNLRLPYSLHTLAVASEGSRRLVSELRSVLGLMHRGGNLQFEDFMIFDHSVFSGMADIQDRHRDMRLDVDNMSYEELLALEERIGNVSTGLSEETILKLLKQRKYSVEEGSQCDAEPCCVCQEEFDNGHDVGTLDCGHDYHTNCIKQWLKQKNLCPICKTTGLAT</sequence>
<keyword evidence="13" id="KW-1185">Reference proteome</keyword>
<keyword evidence="5" id="KW-0479">Metal-binding</keyword>
<comment type="pathway">
    <text evidence="2">Protein modification; protein ubiquitination.</text>
</comment>
<dbReference type="FunFam" id="3.30.40.10:FF:000309">
    <property type="entry name" value="E3 ubiquitin-protein ligase MBR2"/>
    <property type="match status" value="1"/>
</dbReference>
<dbReference type="SUPFAM" id="SSF57850">
    <property type="entry name" value="RING/U-box"/>
    <property type="match status" value="1"/>
</dbReference>
<dbReference type="EMBL" id="JAWXYG010000004">
    <property type="protein sequence ID" value="KAK4274676.1"/>
    <property type="molecule type" value="Genomic_DNA"/>
</dbReference>
<feature type="region of interest" description="Disordered" evidence="10">
    <location>
        <begin position="1"/>
        <end position="28"/>
    </location>
</feature>
<evidence type="ECO:0000313" key="12">
    <source>
        <dbReference type="EMBL" id="KAK4274676.1"/>
    </source>
</evidence>
<keyword evidence="4" id="KW-0808">Transferase</keyword>
<evidence type="ECO:0000256" key="1">
    <source>
        <dbReference type="ARBA" id="ARBA00000900"/>
    </source>
</evidence>